<dbReference type="Pfam" id="PF13628">
    <property type="entry name" value="DUF4142"/>
    <property type="match status" value="1"/>
</dbReference>
<proteinExistence type="predicted"/>
<evidence type="ECO:0000259" key="2">
    <source>
        <dbReference type="Pfam" id="PF13628"/>
    </source>
</evidence>
<dbReference type="RefSeq" id="WP_076394869.1">
    <property type="nucleotide sequence ID" value="NZ_CP115857.1"/>
</dbReference>
<dbReference type="PANTHER" id="PTHR38593">
    <property type="entry name" value="BLR2558 PROTEIN"/>
    <property type="match status" value="1"/>
</dbReference>
<feature type="domain" description="DUF4142" evidence="2">
    <location>
        <begin position="65"/>
        <end position="199"/>
    </location>
</feature>
<gene>
    <name evidence="3" type="ORF">SAMN05421785_11087</name>
</gene>
<evidence type="ECO:0000313" key="3">
    <source>
        <dbReference type="EMBL" id="SIT20273.1"/>
    </source>
</evidence>
<protein>
    <submittedName>
        <fullName evidence="3">Putative membrane protein</fullName>
    </submittedName>
</protein>
<accession>A0A1N7QBL4</accession>
<dbReference type="PANTHER" id="PTHR38593:SF1">
    <property type="entry name" value="BLR2558 PROTEIN"/>
    <property type="match status" value="1"/>
</dbReference>
<dbReference type="OrthoDB" id="883203at2"/>
<sequence>MKNSILGILAIAAMVACKKNETTNVNSSADSTAMTAPADSGMMSNDSATAAAPSDATTKTSLSDQDKMFADAAAKGGMMEVMVGKLAAMNAESTVVKSLGEMMVKDHSKANDELKKWAMTVEYTLPTAMDADQQKMYDDLKAKKGKDFDKAYTDLMVSDHKEDIAVFKKEASAGSEASLKSFASNTLPTLEHHLMEAEKAKSAVK</sequence>
<evidence type="ECO:0000313" key="4">
    <source>
        <dbReference type="Proteomes" id="UP000185781"/>
    </source>
</evidence>
<dbReference type="AlphaFoldDB" id="A0A1N7QBL4"/>
<organism evidence="3 4">
    <name type="scientific">Chryseobacterium gambrini</name>
    <dbReference type="NCBI Taxonomy" id="373672"/>
    <lineage>
        <taxon>Bacteria</taxon>
        <taxon>Pseudomonadati</taxon>
        <taxon>Bacteroidota</taxon>
        <taxon>Flavobacteriia</taxon>
        <taxon>Flavobacteriales</taxon>
        <taxon>Weeksellaceae</taxon>
        <taxon>Chryseobacterium group</taxon>
        <taxon>Chryseobacterium</taxon>
    </lineage>
</organism>
<dbReference type="InterPro" id="IPR012347">
    <property type="entry name" value="Ferritin-like"/>
</dbReference>
<feature type="compositionally biased region" description="Low complexity" evidence="1">
    <location>
        <begin position="44"/>
        <end position="61"/>
    </location>
</feature>
<feature type="region of interest" description="Disordered" evidence="1">
    <location>
        <begin position="22"/>
        <end position="63"/>
    </location>
</feature>
<dbReference type="EMBL" id="FTOV01000010">
    <property type="protein sequence ID" value="SIT20273.1"/>
    <property type="molecule type" value="Genomic_DNA"/>
</dbReference>
<dbReference type="Gene3D" id="1.20.1260.10">
    <property type="match status" value="1"/>
</dbReference>
<name>A0A1N7QBL4_9FLAO</name>
<evidence type="ECO:0000256" key="1">
    <source>
        <dbReference type="SAM" id="MobiDB-lite"/>
    </source>
</evidence>
<feature type="compositionally biased region" description="Polar residues" evidence="1">
    <location>
        <begin position="22"/>
        <end position="34"/>
    </location>
</feature>
<dbReference type="InterPro" id="IPR025419">
    <property type="entry name" value="DUF4142"/>
</dbReference>
<dbReference type="STRING" id="373672.SAMN05421785_11087"/>
<dbReference type="PROSITE" id="PS51257">
    <property type="entry name" value="PROKAR_LIPOPROTEIN"/>
    <property type="match status" value="1"/>
</dbReference>
<reference evidence="3 4" key="1">
    <citation type="submission" date="2017-01" db="EMBL/GenBank/DDBJ databases">
        <authorList>
            <person name="Mah S.A."/>
            <person name="Swanson W.J."/>
            <person name="Moy G.W."/>
            <person name="Vacquier V.D."/>
        </authorList>
    </citation>
    <scope>NUCLEOTIDE SEQUENCE [LARGE SCALE GENOMIC DNA]</scope>
    <source>
        <strain evidence="3 4">DSM 18014</strain>
    </source>
</reference>
<dbReference type="Proteomes" id="UP000185781">
    <property type="component" value="Unassembled WGS sequence"/>
</dbReference>